<feature type="transmembrane region" description="Helical" evidence="6">
    <location>
        <begin position="279"/>
        <end position="301"/>
    </location>
</feature>
<evidence type="ECO:0000256" key="3">
    <source>
        <dbReference type="ARBA" id="ARBA00022692"/>
    </source>
</evidence>
<dbReference type="PANTHER" id="PTHR30619">
    <property type="entry name" value="DNA INTERNALIZATION/COMPETENCE PROTEIN COMEC/REC2"/>
    <property type="match status" value="1"/>
</dbReference>
<dbReference type="Proteomes" id="UP000184130">
    <property type="component" value="Unassembled WGS sequence"/>
</dbReference>
<dbReference type="InterPro" id="IPR052159">
    <property type="entry name" value="Competence_DNA_uptake"/>
</dbReference>
<evidence type="ECO:0000256" key="2">
    <source>
        <dbReference type="ARBA" id="ARBA00022475"/>
    </source>
</evidence>
<feature type="transmembrane region" description="Helical" evidence="6">
    <location>
        <begin position="223"/>
        <end position="240"/>
    </location>
</feature>
<evidence type="ECO:0000313" key="9">
    <source>
        <dbReference type="Proteomes" id="UP000184130"/>
    </source>
</evidence>
<feature type="transmembrane region" description="Helical" evidence="6">
    <location>
        <begin position="149"/>
        <end position="168"/>
    </location>
</feature>
<gene>
    <name evidence="8" type="ORF">SAMN05216463_102168</name>
</gene>
<dbReference type="GO" id="GO:0005886">
    <property type="term" value="C:plasma membrane"/>
    <property type="evidence" value="ECO:0007669"/>
    <property type="project" value="UniProtKB-SubCell"/>
</dbReference>
<feature type="transmembrane region" description="Helical" evidence="6">
    <location>
        <begin position="338"/>
        <end position="355"/>
    </location>
</feature>
<feature type="transmembrane region" description="Helical" evidence="6">
    <location>
        <begin position="21"/>
        <end position="51"/>
    </location>
</feature>
<dbReference type="NCBIfam" id="TIGR00360">
    <property type="entry name" value="ComEC_N-term"/>
    <property type="match status" value="1"/>
</dbReference>
<accession>A0A1M6RXM5</accession>
<evidence type="ECO:0000256" key="4">
    <source>
        <dbReference type="ARBA" id="ARBA00022989"/>
    </source>
</evidence>
<feature type="transmembrane region" description="Helical" evidence="6">
    <location>
        <begin position="246"/>
        <end position="267"/>
    </location>
</feature>
<feature type="domain" description="ComEC/Rec2-related protein" evidence="7">
    <location>
        <begin position="125"/>
        <end position="387"/>
    </location>
</feature>
<protein>
    <submittedName>
        <fullName evidence="8">Competence protein ComEC</fullName>
    </submittedName>
</protein>
<evidence type="ECO:0000256" key="1">
    <source>
        <dbReference type="ARBA" id="ARBA00004651"/>
    </source>
</evidence>
<proteinExistence type="predicted"/>
<dbReference type="InterPro" id="IPR004477">
    <property type="entry name" value="ComEC_N"/>
</dbReference>
<evidence type="ECO:0000256" key="6">
    <source>
        <dbReference type="SAM" id="Phobius"/>
    </source>
</evidence>
<feature type="transmembrane region" description="Helical" evidence="6">
    <location>
        <begin position="367"/>
        <end position="385"/>
    </location>
</feature>
<name>A0A1M6RXM5_XYLRU</name>
<sequence>MHLGMRNRLLDNAPLLRLVACMIIGIVIAKYVTLSIPMLPVLAGIVIIALLLWKHKYLQSFAILLCFLIMGMYLMQRQMSIPDDSQNISYIDRSKAFFLNQRSKLLNRFADNGIDDDAYAVVAAMCLGDKSALTHHIKDTYSVSGASHVLALSGLHLGIIYMLLSLFLPLRRWPALSQLLIILSVWAFVFLVGMSVSVVRSAVMLTVYGILSIGNRDKMSLNALAFTAIVMLMCNPLWLFDVGFQMSFMAVLAILLFVPLFEDVFPAEYLMEHRWIKRIWGLAVVSCSAQLGVAPLIAFYFGRFSTYFLLTNFIVIPAAMVILWLSIVVLLFPSFAYILLYIVQLLNAVLLRITAMPGASIDNLHPSVLQVLLIYVLIFCIYLFIERIKPIMGWRASR</sequence>
<keyword evidence="3 6" id="KW-0812">Transmembrane</keyword>
<reference evidence="8 9" key="1">
    <citation type="submission" date="2016-11" db="EMBL/GenBank/DDBJ databases">
        <authorList>
            <person name="Jaros S."/>
            <person name="Januszkiewicz K."/>
            <person name="Wedrychowicz H."/>
        </authorList>
    </citation>
    <scope>NUCLEOTIDE SEQUENCE [LARGE SCALE GENOMIC DNA]</scope>
    <source>
        <strain evidence="8 9">KHT3</strain>
    </source>
</reference>
<dbReference type="Pfam" id="PF03772">
    <property type="entry name" value="Competence"/>
    <property type="match status" value="1"/>
</dbReference>
<keyword evidence="5 6" id="KW-0472">Membrane</keyword>
<evidence type="ECO:0000259" key="7">
    <source>
        <dbReference type="Pfam" id="PF03772"/>
    </source>
</evidence>
<dbReference type="AlphaFoldDB" id="A0A1M6RXM5"/>
<dbReference type="PANTHER" id="PTHR30619:SF1">
    <property type="entry name" value="RECOMBINATION PROTEIN 2"/>
    <property type="match status" value="1"/>
</dbReference>
<feature type="transmembrane region" description="Helical" evidence="6">
    <location>
        <begin position="57"/>
        <end position="75"/>
    </location>
</feature>
<keyword evidence="4 6" id="KW-1133">Transmembrane helix</keyword>
<keyword evidence="2" id="KW-1003">Cell membrane</keyword>
<comment type="subcellular location">
    <subcellularLocation>
        <location evidence="1">Cell membrane</location>
        <topology evidence="1">Multi-pass membrane protein</topology>
    </subcellularLocation>
</comment>
<feature type="transmembrane region" description="Helical" evidence="6">
    <location>
        <begin position="180"/>
        <end position="211"/>
    </location>
</feature>
<organism evidence="8 9">
    <name type="scientific">Xylanibacter ruminicola</name>
    <name type="common">Prevotella ruminicola</name>
    <dbReference type="NCBI Taxonomy" id="839"/>
    <lineage>
        <taxon>Bacteria</taxon>
        <taxon>Pseudomonadati</taxon>
        <taxon>Bacteroidota</taxon>
        <taxon>Bacteroidia</taxon>
        <taxon>Bacteroidales</taxon>
        <taxon>Prevotellaceae</taxon>
        <taxon>Xylanibacter</taxon>
    </lineage>
</organism>
<evidence type="ECO:0000313" key="8">
    <source>
        <dbReference type="EMBL" id="SHK37223.1"/>
    </source>
</evidence>
<feature type="transmembrane region" description="Helical" evidence="6">
    <location>
        <begin position="307"/>
        <end position="331"/>
    </location>
</feature>
<evidence type="ECO:0000256" key="5">
    <source>
        <dbReference type="ARBA" id="ARBA00023136"/>
    </source>
</evidence>
<dbReference type="EMBL" id="FRBD01000002">
    <property type="protein sequence ID" value="SHK37223.1"/>
    <property type="molecule type" value="Genomic_DNA"/>
</dbReference>